<dbReference type="AlphaFoldDB" id="A0A3A8E3W2"/>
<evidence type="ECO:0000313" key="1">
    <source>
        <dbReference type="EMBL" id="RKG29355.1"/>
    </source>
</evidence>
<gene>
    <name evidence="1" type="ORF">D7V32_15275</name>
</gene>
<reference evidence="1 2" key="1">
    <citation type="submission" date="2018-09" db="EMBL/GenBank/DDBJ databases">
        <title>The draft genome of Acinetobacter spp. strains.</title>
        <authorList>
            <person name="Qin J."/>
            <person name="Feng Y."/>
            <person name="Zong Z."/>
        </authorList>
    </citation>
    <scope>NUCLEOTIDE SEQUENCE [LARGE SCALE GENOMIC DNA]</scope>
    <source>
        <strain evidence="1 2">WCHAc060012</strain>
    </source>
</reference>
<protein>
    <submittedName>
        <fullName evidence="1">Uncharacterized protein</fullName>
    </submittedName>
</protein>
<dbReference type="OrthoDB" id="6712843at2"/>
<dbReference type="RefSeq" id="WP_120403692.1">
    <property type="nucleotide sequence ID" value="NZ_RAXV01000044.1"/>
</dbReference>
<proteinExistence type="predicted"/>
<accession>A0A3A8E3W2</accession>
<comment type="caution">
    <text evidence="1">The sequence shown here is derived from an EMBL/GenBank/DDBJ whole genome shotgun (WGS) entry which is preliminary data.</text>
</comment>
<evidence type="ECO:0000313" key="2">
    <source>
        <dbReference type="Proteomes" id="UP000282388"/>
    </source>
</evidence>
<organism evidence="1 2">
    <name type="scientific">Acinetobacter tianfuensis</name>
    <dbReference type="NCBI Taxonomy" id="2419603"/>
    <lineage>
        <taxon>Bacteria</taxon>
        <taxon>Pseudomonadati</taxon>
        <taxon>Pseudomonadota</taxon>
        <taxon>Gammaproteobacteria</taxon>
        <taxon>Moraxellales</taxon>
        <taxon>Moraxellaceae</taxon>
        <taxon>Acinetobacter</taxon>
    </lineage>
</organism>
<dbReference type="EMBL" id="RAXV01000044">
    <property type="protein sequence ID" value="RKG29355.1"/>
    <property type="molecule type" value="Genomic_DNA"/>
</dbReference>
<dbReference type="Proteomes" id="UP000282388">
    <property type="component" value="Unassembled WGS sequence"/>
</dbReference>
<name>A0A3A8E3W2_9GAMM</name>
<sequence length="297" mass="36048">MNNSTALNDLKSYLAQLRDEDFIWVLYVFKRPDSYRTSDDESHIIETEIEILNCIEKLKSIKKIVIDFFEKEDDRTIDDFLYDLKKHRSSIKSSIIEYSQMASNQRFLNFACESMCSQIAERKISQLKNPYFKFLYMAYTFSYFFENPRKIEILQRDFDKVYSKFNHHFKFANNEFFIWAKQYINDNPEFRKYRKNALDISEYEVLINTMFDLIYIEDENIHYALRKKLNNAWYQKKHREEKKVKKPNYYALTKKAKESLQTLSFKYNLSEERVLEKLINECFAKECMSPIGRPLYD</sequence>
<keyword evidence="2" id="KW-1185">Reference proteome</keyword>